<dbReference type="InterPro" id="IPR028082">
    <property type="entry name" value="Peripla_BP_I"/>
</dbReference>
<feature type="non-terminal residue" evidence="1">
    <location>
        <position position="1"/>
    </location>
</feature>
<dbReference type="SUPFAM" id="SSF53822">
    <property type="entry name" value="Periplasmic binding protein-like I"/>
    <property type="match status" value="1"/>
</dbReference>
<dbReference type="EMBL" id="BARU01016282">
    <property type="protein sequence ID" value="GAH60008.1"/>
    <property type="molecule type" value="Genomic_DNA"/>
</dbReference>
<protein>
    <submittedName>
        <fullName evidence="1">Uncharacterized protein</fullName>
    </submittedName>
</protein>
<gene>
    <name evidence="1" type="ORF">S03H2_27281</name>
</gene>
<proteinExistence type="predicted"/>
<reference evidence="1" key="1">
    <citation type="journal article" date="2014" name="Front. Microbiol.">
        <title>High frequency of phylogenetically diverse reductive dehalogenase-homologous genes in deep subseafloor sedimentary metagenomes.</title>
        <authorList>
            <person name="Kawai M."/>
            <person name="Futagami T."/>
            <person name="Toyoda A."/>
            <person name="Takaki Y."/>
            <person name="Nishi S."/>
            <person name="Hori S."/>
            <person name="Arai W."/>
            <person name="Tsubouchi T."/>
            <person name="Morono Y."/>
            <person name="Uchiyama I."/>
            <person name="Ito T."/>
            <person name="Fujiyama A."/>
            <person name="Inagaki F."/>
            <person name="Takami H."/>
        </authorList>
    </citation>
    <scope>NUCLEOTIDE SEQUENCE</scope>
    <source>
        <strain evidence="1">Expedition CK06-06</strain>
    </source>
</reference>
<name>X1IR58_9ZZZZ</name>
<sequence>DIETSSHLEVPLTTISQPIDKMGEIAMKILAEKS</sequence>
<organism evidence="1">
    <name type="scientific">marine sediment metagenome</name>
    <dbReference type="NCBI Taxonomy" id="412755"/>
    <lineage>
        <taxon>unclassified sequences</taxon>
        <taxon>metagenomes</taxon>
        <taxon>ecological metagenomes</taxon>
    </lineage>
</organism>
<dbReference type="AlphaFoldDB" id="X1IR58"/>
<evidence type="ECO:0000313" key="1">
    <source>
        <dbReference type="EMBL" id="GAH60008.1"/>
    </source>
</evidence>
<feature type="non-terminal residue" evidence="1">
    <location>
        <position position="34"/>
    </location>
</feature>
<comment type="caution">
    <text evidence="1">The sequence shown here is derived from an EMBL/GenBank/DDBJ whole genome shotgun (WGS) entry which is preliminary data.</text>
</comment>
<dbReference type="Gene3D" id="3.40.50.2300">
    <property type="match status" value="2"/>
</dbReference>
<accession>X1IR58</accession>